<reference evidence="2" key="1">
    <citation type="submission" date="2016-10" db="EMBL/GenBank/DDBJ databases">
        <authorList>
            <person name="Varghese N."/>
            <person name="Submissions S."/>
        </authorList>
    </citation>
    <scope>NUCLEOTIDE SEQUENCE [LARGE SCALE GENOMIC DNA]</scope>
    <source>
        <strain evidence="2">DSM 3669</strain>
    </source>
</reference>
<evidence type="ECO:0000313" key="2">
    <source>
        <dbReference type="Proteomes" id="UP000199584"/>
    </source>
</evidence>
<dbReference type="OrthoDB" id="9775255at2"/>
<gene>
    <name evidence="1" type="ORF">SAMN05660706_12542</name>
</gene>
<protein>
    <submittedName>
        <fullName evidence="1">Uncharacterized protein</fullName>
    </submittedName>
</protein>
<accession>A0A1I6E412</accession>
<name>A0A1I6E412_9FIRM</name>
<sequence length="168" mass="18836">MSVICDPKPVETGIIVSSRADRVLRFLETCAGAPEKAISLVSPKHFRRSLRILRGAGYVRRCWFKGHDPLWVPVNYNVPRNKKEYLGRSALGWLAARLVEAGADFNQGIAVFPNSSKFRVVLYPPGSRSNEPMIIIALNGEKPEAGEGLWVNYDELQEKDLQKCLNLL</sequence>
<dbReference type="RefSeq" id="WP_092485629.1">
    <property type="nucleotide sequence ID" value="NZ_FOYM01000025.1"/>
</dbReference>
<dbReference type="Proteomes" id="UP000199584">
    <property type="component" value="Unassembled WGS sequence"/>
</dbReference>
<dbReference type="STRING" id="39060.SAMN05660706_12542"/>
<evidence type="ECO:0000313" key="1">
    <source>
        <dbReference type="EMBL" id="SFR12514.1"/>
    </source>
</evidence>
<dbReference type="AlphaFoldDB" id="A0A1I6E412"/>
<dbReference type="EMBL" id="FOYM01000025">
    <property type="protein sequence ID" value="SFR12514.1"/>
    <property type="molecule type" value="Genomic_DNA"/>
</dbReference>
<organism evidence="1 2">
    <name type="scientific">Desulfoscipio geothermicus DSM 3669</name>
    <dbReference type="NCBI Taxonomy" id="1121426"/>
    <lineage>
        <taxon>Bacteria</taxon>
        <taxon>Bacillati</taxon>
        <taxon>Bacillota</taxon>
        <taxon>Clostridia</taxon>
        <taxon>Eubacteriales</taxon>
        <taxon>Desulfallaceae</taxon>
        <taxon>Desulfoscipio</taxon>
    </lineage>
</organism>
<keyword evidence="2" id="KW-1185">Reference proteome</keyword>
<proteinExistence type="predicted"/>